<reference evidence="1 2" key="1">
    <citation type="submission" date="2019-02" db="EMBL/GenBank/DDBJ databases">
        <title>Genomic plasticity associated with the antimicrobial resistance in Vibrio cholerae.</title>
        <authorList>
            <person name="Verma J."/>
            <person name="Bag S."/>
            <person name="Saha B."/>
            <person name="Kumar P."/>
            <person name="Ghosh T.S."/>
            <person name="Dayal M."/>
            <person name="Senapati T."/>
            <person name="Mehra S."/>
            <person name="Dey P."/>
            <person name="Desigamani A."/>
            <person name="Kumar D."/>
            <person name="Rana P."/>
            <person name="Kumar B."/>
            <person name="Maiti T.K."/>
            <person name="Sharma N.C."/>
            <person name="Bhadra R.K."/>
            <person name="Mutreja A."/>
            <person name="Nair G.B."/>
            <person name="Ramamurthy T."/>
            <person name="Das B."/>
        </authorList>
    </citation>
    <scope>NUCLEOTIDE SEQUENCE [LARGE SCALE GENOMIC DNA]</scope>
    <source>
        <strain evidence="1 2">IDH06781</strain>
    </source>
</reference>
<dbReference type="RefSeq" id="WP_154813805.1">
    <property type="nucleotide sequence ID" value="NZ_SISP01000020.1"/>
</dbReference>
<gene>
    <name evidence="1" type="ORF">EYB64_12010</name>
</gene>
<comment type="caution">
    <text evidence="1">The sequence shown here is derived from an EMBL/GenBank/DDBJ whole genome shotgun (WGS) entry which is preliminary data.</text>
</comment>
<proteinExistence type="predicted"/>
<dbReference type="InterPro" id="IPR021300">
    <property type="entry name" value="Integr_conj_element_PFL4695"/>
</dbReference>
<organism evidence="1 2">
    <name type="scientific">Vibrio cholerae</name>
    <dbReference type="NCBI Taxonomy" id="666"/>
    <lineage>
        <taxon>Bacteria</taxon>
        <taxon>Pseudomonadati</taxon>
        <taxon>Pseudomonadota</taxon>
        <taxon>Gammaproteobacteria</taxon>
        <taxon>Vibrionales</taxon>
        <taxon>Vibrionaceae</taxon>
        <taxon>Vibrio</taxon>
    </lineage>
</organism>
<sequence length="191" mass="21271">MEKKAVSHLQSLSNCLMLSLLFILNNTYASDLIVIEDRGGQDVKTFLKDIIGPDFQYAQSVLEIEQSQLMNGDFSERRLLDKLSPQLPVGERLIERKIRSADFVTVNDFIQQPVAIVGTGELSKRWLSTHKDKLKQLNTFVVIGKAASTDDVEKISNIFGEPLPVMSVESLLDQFSVSGIPALITQSGVYQ</sequence>
<evidence type="ECO:0000313" key="2">
    <source>
        <dbReference type="Proteomes" id="UP000294145"/>
    </source>
</evidence>
<evidence type="ECO:0000313" key="1">
    <source>
        <dbReference type="EMBL" id="TBM41291.1"/>
    </source>
</evidence>
<accession>A0A7Z7VLJ7</accession>
<dbReference type="Pfam" id="PF11072">
    <property type="entry name" value="DUF2859"/>
    <property type="match status" value="1"/>
</dbReference>
<dbReference type="EMBL" id="SISP01000020">
    <property type="protein sequence ID" value="TBM41291.1"/>
    <property type="molecule type" value="Genomic_DNA"/>
</dbReference>
<name>A0A7Z7VLJ7_VIBCL</name>
<protein>
    <submittedName>
        <fullName evidence="1">DUF2859 domain-containing protein</fullName>
    </submittedName>
</protein>
<dbReference type="AlphaFoldDB" id="A0A7Z7VLJ7"/>
<dbReference type="Proteomes" id="UP000294145">
    <property type="component" value="Unassembled WGS sequence"/>
</dbReference>